<dbReference type="RefSeq" id="WP_373306238.1">
    <property type="nucleotide sequence ID" value="NZ_BOOZ01000011.1"/>
</dbReference>
<feature type="domain" description="MOSC" evidence="1">
    <location>
        <begin position="31"/>
        <end position="165"/>
    </location>
</feature>
<sequence length="214" mass="22641">MMGTVASVNVGVVTEAPWAGAASGRSGIDKRPTDAQVLFRADGVAGDFIGERAHHGGPDKAVYAYAVEDATWWEADLGRAIRPGGFGENLTTEAVDVTGAVIGERWAVGAALLQVTTPRTPCTTFAGFWGVPDLIKRFTERATPGAYLRVLREGAVAAGDQIEIVHRPAHGVTLGEVFRALSLEPALLPRLLAAEDLPEPVREKVRRRLGGPPG</sequence>
<dbReference type="Proteomes" id="UP000647017">
    <property type="component" value="Unassembled WGS sequence"/>
</dbReference>
<evidence type="ECO:0000313" key="3">
    <source>
        <dbReference type="Proteomes" id="UP000647017"/>
    </source>
</evidence>
<organism evidence="2 3">
    <name type="scientific">Micromonospora andamanensis</name>
    <dbReference type="NCBI Taxonomy" id="1287068"/>
    <lineage>
        <taxon>Bacteria</taxon>
        <taxon>Bacillati</taxon>
        <taxon>Actinomycetota</taxon>
        <taxon>Actinomycetes</taxon>
        <taxon>Micromonosporales</taxon>
        <taxon>Micromonosporaceae</taxon>
        <taxon>Micromonospora</taxon>
    </lineage>
</organism>
<proteinExistence type="predicted"/>
<protein>
    <submittedName>
        <fullName evidence="2">Molybdenum cofactor biosysynthesis protein</fullName>
    </submittedName>
</protein>
<evidence type="ECO:0000259" key="1">
    <source>
        <dbReference type="PROSITE" id="PS51340"/>
    </source>
</evidence>
<comment type="caution">
    <text evidence="2">The sequence shown here is derived from an EMBL/GenBank/DDBJ whole genome shotgun (WGS) entry which is preliminary data.</text>
</comment>
<dbReference type="InterPro" id="IPR052353">
    <property type="entry name" value="Benzoxazolinone_Detox_Enz"/>
</dbReference>
<dbReference type="SUPFAM" id="SSF50800">
    <property type="entry name" value="PK beta-barrel domain-like"/>
    <property type="match status" value="1"/>
</dbReference>
<dbReference type="EMBL" id="BOOZ01000011">
    <property type="protein sequence ID" value="GIJ09081.1"/>
    <property type="molecule type" value="Genomic_DNA"/>
</dbReference>
<dbReference type="Pfam" id="PF03473">
    <property type="entry name" value="MOSC"/>
    <property type="match status" value="1"/>
</dbReference>
<gene>
    <name evidence="2" type="ORF">Van01_22950</name>
</gene>
<dbReference type="InterPro" id="IPR005302">
    <property type="entry name" value="MoCF_Sase_C"/>
</dbReference>
<evidence type="ECO:0000313" key="2">
    <source>
        <dbReference type="EMBL" id="GIJ09081.1"/>
    </source>
</evidence>
<name>A0ABQ4HUA6_9ACTN</name>
<dbReference type="PROSITE" id="PS51340">
    <property type="entry name" value="MOSC"/>
    <property type="match status" value="1"/>
</dbReference>
<accession>A0ABQ4HUA6</accession>
<dbReference type="PANTHER" id="PTHR30212">
    <property type="entry name" value="PROTEIN YIIM"/>
    <property type="match status" value="1"/>
</dbReference>
<keyword evidence="3" id="KW-1185">Reference proteome</keyword>
<dbReference type="Gene3D" id="2.40.33.20">
    <property type="entry name" value="PK beta-barrel domain-like"/>
    <property type="match status" value="1"/>
</dbReference>
<dbReference type="PANTHER" id="PTHR30212:SF2">
    <property type="entry name" value="PROTEIN YIIM"/>
    <property type="match status" value="1"/>
</dbReference>
<reference evidence="2 3" key="1">
    <citation type="submission" date="2021-01" db="EMBL/GenBank/DDBJ databases">
        <title>Whole genome shotgun sequence of Verrucosispora andamanensis NBRC 109075.</title>
        <authorList>
            <person name="Komaki H."/>
            <person name="Tamura T."/>
        </authorList>
    </citation>
    <scope>NUCLEOTIDE SEQUENCE [LARGE SCALE GENOMIC DNA]</scope>
    <source>
        <strain evidence="2 3">NBRC 109075</strain>
    </source>
</reference>
<dbReference type="InterPro" id="IPR011037">
    <property type="entry name" value="Pyrv_Knase-like_insert_dom_sf"/>
</dbReference>